<feature type="region of interest" description="Disordered" evidence="1">
    <location>
        <begin position="42"/>
        <end position="68"/>
    </location>
</feature>
<reference evidence="2" key="1">
    <citation type="journal article" date="2022" name="Int. J. Mol. Sci.">
        <title>Draft Genome of Tanacetum Coccineum: Genomic Comparison of Closely Related Tanacetum-Family Plants.</title>
        <authorList>
            <person name="Yamashiro T."/>
            <person name="Shiraishi A."/>
            <person name="Nakayama K."/>
            <person name="Satake H."/>
        </authorList>
    </citation>
    <scope>NUCLEOTIDE SEQUENCE</scope>
</reference>
<sequence length="68" mass="7694">MFPKEVDKIEKYIGGLPDMILGSVKASKSAERKESMMNLLQTNKSAQQKRESELGRPMLQAMGDRKHT</sequence>
<evidence type="ECO:0008006" key="4">
    <source>
        <dbReference type="Google" id="ProtNLM"/>
    </source>
</evidence>
<proteinExistence type="predicted"/>
<name>A0ABQ5I5V5_9ASTR</name>
<keyword evidence="3" id="KW-1185">Reference proteome</keyword>
<dbReference type="EMBL" id="BQNB010020387">
    <property type="protein sequence ID" value="GJT95436.1"/>
    <property type="molecule type" value="Genomic_DNA"/>
</dbReference>
<reference evidence="2" key="2">
    <citation type="submission" date="2022-01" db="EMBL/GenBank/DDBJ databases">
        <authorList>
            <person name="Yamashiro T."/>
            <person name="Shiraishi A."/>
            <person name="Satake H."/>
            <person name="Nakayama K."/>
        </authorList>
    </citation>
    <scope>NUCLEOTIDE SEQUENCE</scope>
</reference>
<gene>
    <name evidence="2" type="ORF">Tco_1090954</name>
</gene>
<comment type="caution">
    <text evidence="2">The sequence shown here is derived from an EMBL/GenBank/DDBJ whole genome shotgun (WGS) entry which is preliminary data.</text>
</comment>
<protein>
    <recommendedName>
        <fullName evidence="4">Reverse transcriptase domain-containing protein</fullName>
    </recommendedName>
</protein>
<evidence type="ECO:0000313" key="3">
    <source>
        <dbReference type="Proteomes" id="UP001151760"/>
    </source>
</evidence>
<evidence type="ECO:0000313" key="2">
    <source>
        <dbReference type="EMBL" id="GJT95436.1"/>
    </source>
</evidence>
<evidence type="ECO:0000256" key="1">
    <source>
        <dbReference type="SAM" id="MobiDB-lite"/>
    </source>
</evidence>
<dbReference type="Proteomes" id="UP001151760">
    <property type="component" value="Unassembled WGS sequence"/>
</dbReference>
<accession>A0ABQ5I5V5</accession>
<organism evidence="2 3">
    <name type="scientific">Tanacetum coccineum</name>
    <dbReference type="NCBI Taxonomy" id="301880"/>
    <lineage>
        <taxon>Eukaryota</taxon>
        <taxon>Viridiplantae</taxon>
        <taxon>Streptophyta</taxon>
        <taxon>Embryophyta</taxon>
        <taxon>Tracheophyta</taxon>
        <taxon>Spermatophyta</taxon>
        <taxon>Magnoliopsida</taxon>
        <taxon>eudicotyledons</taxon>
        <taxon>Gunneridae</taxon>
        <taxon>Pentapetalae</taxon>
        <taxon>asterids</taxon>
        <taxon>campanulids</taxon>
        <taxon>Asterales</taxon>
        <taxon>Asteraceae</taxon>
        <taxon>Asteroideae</taxon>
        <taxon>Anthemideae</taxon>
        <taxon>Anthemidinae</taxon>
        <taxon>Tanacetum</taxon>
    </lineage>
</organism>